<evidence type="ECO:0000313" key="3">
    <source>
        <dbReference type="Proteomes" id="UP000002217"/>
    </source>
</evidence>
<name>C8W3C2_DESAS</name>
<dbReference type="HOGENOM" id="CLU_2648557_0_0_9"/>
<keyword evidence="3" id="KW-1185">Reference proteome</keyword>
<feature type="compositionally biased region" description="Polar residues" evidence="1">
    <location>
        <begin position="67"/>
        <end position="76"/>
    </location>
</feature>
<reference evidence="2 3" key="1">
    <citation type="journal article" date="2009" name="Stand. Genomic Sci.">
        <title>Complete genome sequence of Desulfotomaculum acetoxidans type strain (5575).</title>
        <authorList>
            <person name="Spring S."/>
            <person name="Lapidus A."/>
            <person name="Schroder M."/>
            <person name="Gleim D."/>
            <person name="Sims D."/>
            <person name="Meincke L."/>
            <person name="Glavina Del Rio T."/>
            <person name="Tice H."/>
            <person name="Copeland A."/>
            <person name="Cheng J.F."/>
            <person name="Lucas S."/>
            <person name="Chen F."/>
            <person name="Nolan M."/>
            <person name="Bruce D."/>
            <person name="Goodwin L."/>
            <person name="Pitluck S."/>
            <person name="Ivanova N."/>
            <person name="Mavromatis K."/>
            <person name="Mikhailova N."/>
            <person name="Pati A."/>
            <person name="Chen A."/>
            <person name="Palaniappan K."/>
            <person name="Land M."/>
            <person name="Hauser L."/>
            <person name="Chang Y.J."/>
            <person name="Jeffries C.D."/>
            <person name="Chain P."/>
            <person name="Saunders E."/>
            <person name="Brettin T."/>
            <person name="Detter J.C."/>
            <person name="Goker M."/>
            <person name="Bristow J."/>
            <person name="Eisen J.A."/>
            <person name="Markowitz V."/>
            <person name="Hugenholtz P."/>
            <person name="Kyrpides N.C."/>
            <person name="Klenk H.P."/>
            <person name="Han C."/>
        </authorList>
    </citation>
    <scope>NUCLEOTIDE SEQUENCE [LARGE SCALE GENOMIC DNA]</scope>
    <source>
        <strain evidence="3">ATCC 49208 / DSM 771 / VKM B-1644</strain>
    </source>
</reference>
<proteinExistence type="predicted"/>
<sequence length="76" mass="7705">MVGNPGDQLTGNKVGVMGGGTVGSKGDINKQVGIMGGGTVAEDMYENGHKIGIMGDDDFAPKGTSPPRITTQNKKA</sequence>
<organism evidence="2 3">
    <name type="scientific">Desulfofarcimen acetoxidans (strain ATCC 49208 / DSM 771 / KCTC 5769 / VKM B-1644 / 5575)</name>
    <name type="common">Desulfotomaculum acetoxidans</name>
    <dbReference type="NCBI Taxonomy" id="485916"/>
    <lineage>
        <taxon>Bacteria</taxon>
        <taxon>Bacillati</taxon>
        <taxon>Bacillota</taxon>
        <taxon>Clostridia</taxon>
        <taxon>Eubacteriales</taxon>
        <taxon>Peptococcaceae</taxon>
        <taxon>Desulfofarcimen</taxon>
    </lineage>
</organism>
<dbReference type="KEGG" id="dae:Dtox_1002"/>
<protein>
    <submittedName>
        <fullName evidence="2">Uncharacterized protein</fullName>
    </submittedName>
</protein>
<dbReference type="AlphaFoldDB" id="C8W3C2"/>
<evidence type="ECO:0000313" key="2">
    <source>
        <dbReference type="EMBL" id="ACV61889.1"/>
    </source>
</evidence>
<gene>
    <name evidence="2" type="ordered locus">Dtox_1002</name>
</gene>
<accession>C8W3C2</accession>
<dbReference type="Proteomes" id="UP000002217">
    <property type="component" value="Chromosome"/>
</dbReference>
<evidence type="ECO:0000256" key="1">
    <source>
        <dbReference type="SAM" id="MobiDB-lite"/>
    </source>
</evidence>
<feature type="region of interest" description="Disordered" evidence="1">
    <location>
        <begin position="55"/>
        <end position="76"/>
    </location>
</feature>
<feature type="region of interest" description="Disordered" evidence="1">
    <location>
        <begin position="1"/>
        <end position="29"/>
    </location>
</feature>
<dbReference type="EMBL" id="CP001720">
    <property type="protein sequence ID" value="ACV61889.1"/>
    <property type="molecule type" value="Genomic_DNA"/>
</dbReference>